<evidence type="ECO:0000313" key="1">
    <source>
        <dbReference type="EMBL" id="CCD22156.1"/>
    </source>
</evidence>
<dbReference type="KEGG" id="vg:26131612"/>
<organism evidence="1 2">
    <name type="scientific">Aeropyrum pernix ovoid virus 1</name>
    <name type="common">APOV1</name>
    <dbReference type="NCBI Taxonomy" id="1032474"/>
    <lineage>
        <taxon>Viruses</taxon>
        <taxon>Viruses incertae sedis</taxon>
        <taxon>Guttaviridae</taxon>
        <taxon>Betaguttavirus</taxon>
    </lineage>
</organism>
<sequence length="259" mass="30576">MVTKLYKFNTKKQLLKWCEERGYSRRACEKAWTGPGYYYARSRNHISKHTPHLDKRRGKRVGRGAWRHTHDLAKTVRRLKNGVKQGAVKGAARLARKSGLKSRDARRALARAIAAKTLAQAVKRARRTWVRSPAIRRLAEDVWDWIPKRYKRGKDRVWTYITALALAKAIHDRAREKGVDPYQYDWKELIDWSLGYYYAKSLVKEALGKTLEEIAREDMARWEHVRRMYEGSEWERMVVKELDDVARYELEHLDELIAP</sequence>
<proteinExistence type="predicted"/>
<dbReference type="OrthoDB" id="30388at10239"/>
<name>G3CAV7_APOV1</name>
<accession>G3CAV7</accession>
<reference evidence="1 2" key="1">
    <citation type="journal article" date="2011" name="J. Bacteriol.">
        <title>Provirus Induction in Hyperthermophilic Archaea: Characterization of Aeropyrum pernix Spindle-Shaped Virus 1 and Aeropyrum pernix Ovoid Virus 1.</title>
        <authorList>
            <person name="Mochizuki T."/>
            <person name="Sako Y."/>
            <person name="Prangishvili D."/>
        </authorList>
    </citation>
    <scope>NUCLEOTIDE SEQUENCE [LARGE SCALE GENOMIC DNA]</scope>
</reference>
<evidence type="ECO:0000313" key="2">
    <source>
        <dbReference type="Proteomes" id="UP000008911"/>
    </source>
</evidence>
<organismHost>
    <name type="scientific">Aeropyrum pernix</name>
    <dbReference type="NCBI Taxonomy" id="56636"/>
</organismHost>
<dbReference type="Proteomes" id="UP000008911">
    <property type="component" value="Segment"/>
</dbReference>
<keyword evidence="2" id="KW-1185">Reference proteome</keyword>
<dbReference type="GeneID" id="26131612"/>
<dbReference type="RefSeq" id="YP_009177666.1">
    <property type="nucleotide sequence ID" value="NC_028256.1"/>
</dbReference>
<protein>
    <submittedName>
        <fullName evidence="1">Uncharacterized protein</fullName>
    </submittedName>
</protein>
<dbReference type="EMBL" id="HE580237">
    <property type="protein sequence ID" value="CCD22156.1"/>
    <property type="molecule type" value="Genomic_DNA"/>
</dbReference>